<comment type="caution">
    <text evidence="2">The sequence shown here is derived from an EMBL/GenBank/DDBJ whole genome shotgun (WGS) entry which is preliminary data.</text>
</comment>
<dbReference type="EMBL" id="JAMGSI010000002">
    <property type="protein sequence ID" value="MCL6657930.1"/>
    <property type="molecule type" value="Genomic_DNA"/>
</dbReference>
<name>A0ABT0RAE8_9BACT</name>
<accession>A0ABT0RAE8</accession>
<dbReference type="GeneID" id="84024492"/>
<dbReference type="Pfam" id="PF20282">
    <property type="entry name" value="CTD6"/>
    <property type="match status" value="1"/>
</dbReference>
<dbReference type="RefSeq" id="WP_146021189.1">
    <property type="nucleotide sequence ID" value="NZ_CP072027.1"/>
</dbReference>
<protein>
    <recommendedName>
        <fullName evidence="1">ABC-three component systems C-terminal domain-containing protein</fullName>
    </recommendedName>
</protein>
<proteinExistence type="predicted"/>
<feature type="domain" description="ABC-three component systems C-terminal" evidence="1">
    <location>
        <begin position="225"/>
        <end position="353"/>
    </location>
</feature>
<evidence type="ECO:0000313" key="3">
    <source>
        <dbReference type="Proteomes" id="UP001202031"/>
    </source>
</evidence>
<evidence type="ECO:0000313" key="2">
    <source>
        <dbReference type="EMBL" id="MCL6657930.1"/>
    </source>
</evidence>
<dbReference type="Proteomes" id="UP001202031">
    <property type="component" value="Unassembled WGS sequence"/>
</dbReference>
<reference evidence="2 3" key="1">
    <citation type="submission" date="2022-03" db="EMBL/GenBank/DDBJ databases">
        <title>Taxonomic description of new species and reclassification of some bacterial strains.</title>
        <authorList>
            <person name="Ndongo S."/>
        </authorList>
    </citation>
    <scope>NUCLEOTIDE SEQUENCE [LARGE SCALE GENOMIC DNA]</scope>
    <source>
        <strain evidence="2 3">Marseille-P6666</strain>
    </source>
</reference>
<sequence length="356" mass="41104">MKEIPAPNLQSVSPVHVQFGKVIPAQQQILLYNFSDWEDFVHEWVNSQRSKYLQVLRMSGPNDKGIDVAGYTDKEGLHGVWDNFQCKHYKDALTPATAIIEIGKILWYSYSGDFRAPRYHYFIAPKGCGMSLVRLLGDRVALATKTINEWDKCCAEKITNIRKINLEGEFKKYVENFDFSIFSHKTLLEIIDDHKFTQYHAARFGGGLQPRPPAIEPPESLQSNESHYIQQLYEVYEEKTKARISEKCHLETYPDLLKHFSRQREFFYHAESLRNFARDNVPPGTYEDLQTEVYAGVIDIHDFTHNNSFSRLGAVLQAASSLQLTSNALISVIKVQDRKGICHQLANDNRLEWRQK</sequence>
<evidence type="ECO:0000259" key="1">
    <source>
        <dbReference type="Pfam" id="PF20282"/>
    </source>
</evidence>
<gene>
    <name evidence="2" type="ORF">M8N44_11480</name>
</gene>
<dbReference type="InterPro" id="IPR046914">
    <property type="entry name" value="ABC-3C_CTD6"/>
</dbReference>
<keyword evidence="3" id="KW-1185">Reference proteome</keyword>
<organism evidence="2 3">
    <name type="scientific">Akkermansia massiliensis</name>
    <dbReference type="NCBI Taxonomy" id="2927224"/>
    <lineage>
        <taxon>Bacteria</taxon>
        <taxon>Pseudomonadati</taxon>
        <taxon>Verrucomicrobiota</taxon>
        <taxon>Verrucomicrobiia</taxon>
        <taxon>Verrucomicrobiales</taxon>
        <taxon>Akkermansiaceae</taxon>
        <taxon>Akkermansia</taxon>
    </lineage>
</organism>